<dbReference type="EMBL" id="AP022612">
    <property type="protein sequence ID" value="BBZ32210.1"/>
    <property type="molecule type" value="Genomic_DNA"/>
</dbReference>
<reference evidence="2" key="1">
    <citation type="journal article" date="2019" name="Emerg. Microbes Infect.">
        <title>Comprehensive subspecies identification of 175 nontuberculous mycobacteria species based on 7547 genomic profiles.</title>
        <authorList>
            <person name="Matsumoto Y."/>
            <person name="Kinjo T."/>
            <person name="Motooka D."/>
            <person name="Nabeya D."/>
            <person name="Jung N."/>
            <person name="Uechi K."/>
            <person name="Horii T."/>
            <person name="Iida T."/>
            <person name="Fujita J."/>
            <person name="Nakamura S."/>
        </authorList>
    </citation>
    <scope>NUCLEOTIDE SEQUENCE [LARGE SCALE GENOMIC DNA]</scope>
    <source>
        <strain evidence="2">JCM 13671</strain>
    </source>
</reference>
<evidence type="ECO:0000313" key="2">
    <source>
        <dbReference type="EMBL" id="BBZ32210.1"/>
    </source>
</evidence>
<protein>
    <recommendedName>
        <fullName evidence="4">MFS transporter</fullName>
    </recommendedName>
</protein>
<name>A0A7I7XSJ5_9MYCO</name>
<accession>A0A7I7XSJ5</accession>
<gene>
    <name evidence="2" type="ORF">MCNF_08150</name>
</gene>
<evidence type="ECO:0000313" key="3">
    <source>
        <dbReference type="Proteomes" id="UP000466931"/>
    </source>
</evidence>
<reference evidence="2" key="2">
    <citation type="submission" date="2020-02" db="EMBL/GenBank/DDBJ databases">
        <authorList>
            <person name="Matsumoto Y."/>
            <person name="Motooka D."/>
            <person name="Nakamura S."/>
        </authorList>
    </citation>
    <scope>NUCLEOTIDE SEQUENCE</scope>
    <source>
        <strain evidence="2">JCM 13671</strain>
    </source>
</reference>
<evidence type="ECO:0008006" key="4">
    <source>
        <dbReference type="Google" id="ProtNLM"/>
    </source>
</evidence>
<proteinExistence type="predicted"/>
<organism evidence="2 3">
    <name type="scientific">Mycolicibacterium confluentis</name>
    <dbReference type="NCBI Taxonomy" id="28047"/>
    <lineage>
        <taxon>Bacteria</taxon>
        <taxon>Bacillati</taxon>
        <taxon>Actinomycetota</taxon>
        <taxon>Actinomycetes</taxon>
        <taxon>Mycobacteriales</taxon>
        <taxon>Mycobacteriaceae</taxon>
        <taxon>Mycolicibacterium</taxon>
    </lineage>
</organism>
<keyword evidence="3" id="KW-1185">Reference proteome</keyword>
<keyword evidence="1" id="KW-1133">Transmembrane helix</keyword>
<feature type="transmembrane region" description="Helical" evidence="1">
    <location>
        <begin position="13"/>
        <end position="32"/>
    </location>
</feature>
<dbReference type="Proteomes" id="UP000466931">
    <property type="component" value="Chromosome"/>
</dbReference>
<keyword evidence="1" id="KW-0472">Membrane</keyword>
<keyword evidence="1" id="KW-0812">Transmembrane</keyword>
<evidence type="ECO:0000256" key="1">
    <source>
        <dbReference type="SAM" id="Phobius"/>
    </source>
</evidence>
<sequence>MGWLRDPNGSYDVAFFLAAGLGVVAAGLCGSISRRTLPVTGGSPGRRPRTGVLTISAGPDAIPRLT</sequence>
<dbReference type="AlphaFoldDB" id="A0A7I7XSJ5"/>